<proteinExistence type="predicted"/>
<organism evidence="1 2">
    <name type="scientific">Colletotrichum gloeosporioides (strain Cg-14)</name>
    <name type="common">Anthracnose fungus</name>
    <name type="synonym">Glomerella cingulata</name>
    <dbReference type="NCBI Taxonomy" id="1237896"/>
    <lineage>
        <taxon>Eukaryota</taxon>
        <taxon>Fungi</taxon>
        <taxon>Dikarya</taxon>
        <taxon>Ascomycota</taxon>
        <taxon>Pezizomycotina</taxon>
        <taxon>Sordariomycetes</taxon>
        <taxon>Hypocreomycetidae</taxon>
        <taxon>Glomerellales</taxon>
        <taxon>Glomerellaceae</taxon>
        <taxon>Colletotrichum</taxon>
        <taxon>Colletotrichum gloeosporioides species complex</taxon>
    </lineage>
</organism>
<comment type="caution">
    <text evidence="1">The sequence shown here is derived from an EMBL/GenBank/DDBJ whole genome shotgun (WGS) entry which is preliminary data.</text>
</comment>
<evidence type="ECO:0000313" key="2">
    <source>
        <dbReference type="Proteomes" id="UP000015530"/>
    </source>
</evidence>
<reference evidence="2" key="1">
    <citation type="journal article" date="2013" name="Mol. Plant Microbe Interact.">
        <title>Global aspects of pacC regulation of pathogenicity genes in Colletotrichum gloeosporioides as revealed by transcriptome analysis.</title>
        <authorList>
            <person name="Alkan N."/>
            <person name="Meng X."/>
            <person name="Friedlander G."/>
            <person name="Reuveni E."/>
            <person name="Sukno S."/>
            <person name="Sherman A."/>
            <person name="Thon M."/>
            <person name="Fluhr R."/>
            <person name="Prusky D."/>
        </authorList>
    </citation>
    <scope>NUCLEOTIDE SEQUENCE [LARGE SCALE GENOMIC DNA]</scope>
    <source>
        <strain evidence="2">Cg-14</strain>
    </source>
</reference>
<dbReference type="Proteomes" id="UP000015530">
    <property type="component" value="Unassembled WGS sequence"/>
</dbReference>
<dbReference type="HOGENOM" id="CLU_3413080_0_0_1"/>
<name>T0L131_COLGC</name>
<gene>
    <name evidence="1" type="ORF">CGLO_01152</name>
</gene>
<evidence type="ECO:0000313" key="1">
    <source>
        <dbReference type="EMBL" id="EQB58588.1"/>
    </source>
</evidence>
<protein>
    <submittedName>
        <fullName evidence="1">Uncharacterized protein</fullName>
    </submittedName>
</protein>
<dbReference type="AlphaFoldDB" id="T0L131"/>
<dbReference type="EMBL" id="AMYD01000261">
    <property type="protein sequence ID" value="EQB58588.1"/>
    <property type="molecule type" value="Genomic_DNA"/>
</dbReference>
<accession>T0L131</accession>
<sequence length="28" mass="2781">MTGLLFSGKGKTLIITGAANGIGFSINV</sequence>